<sequence length="335" mass="37072">MAVLLDTLQVLPRDRMEAIHAAYADQSPRRTVFVAELPITHRIERVDFGPEAHLLRATGSAVHIIRNARQVRTEAPEHVALGLHRHGRTWVSTRDHDSDIRDGHLNCVDMTSPYRLAHRTSHHHEVLIISNRQAGVSVDTVRSAAPALALSPVYDLVRHHVAGLFGATETLPESTRLLTGQATIALVRALLTTAAQAHEGRDAMEEALDARIALYIDAHLGDRELSAEQIAASHHISLRHLYNVWARSGHDQTLHEWIIRRRLDRARGDLAGLDPQRSSVDSVARRNGFADVSHFRRRFRRAFGVTPGEWRADHAESGGSAGDAAPGPPGPERGE</sequence>
<dbReference type="Proteomes" id="UP001500051">
    <property type="component" value="Unassembled WGS sequence"/>
</dbReference>
<keyword evidence="7" id="KW-1185">Reference proteome</keyword>
<dbReference type="PROSITE" id="PS00041">
    <property type="entry name" value="HTH_ARAC_FAMILY_1"/>
    <property type="match status" value="1"/>
</dbReference>
<organism evidence="6 7">
    <name type="scientific">Microlunatus aurantiacus</name>
    <dbReference type="NCBI Taxonomy" id="446786"/>
    <lineage>
        <taxon>Bacteria</taxon>
        <taxon>Bacillati</taxon>
        <taxon>Actinomycetota</taxon>
        <taxon>Actinomycetes</taxon>
        <taxon>Propionibacteriales</taxon>
        <taxon>Propionibacteriaceae</taxon>
        <taxon>Microlunatus</taxon>
    </lineage>
</organism>
<dbReference type="Gene3D" id="1.10.10.60">
    <property type="entry name" value="Homeodomain-like"/>
    <property type="match status" value="1"/>
</dbReference>
<feature type="domain" description="HTH araC/xylS-type" evidence="5">
    <location>
        <begin position="210"/>
        <end position="313"/>
    </location>
</feature>
<dbReference type="InterPro" id="IPR050204">
    <property type="entry name" value="AraC_XylS_family_regulators"/>
</dbReference>
<dbReference type="SUPFAM" id="SSF46689">
    <property type="entry name" value="Homeodomain-like"/>
    <property type="match status" value="1"/>
</dbReference>
<proteinExistence type="predicted"/>
<dbReference type="RefSeq" id="WP_344814646.1">
    <property type="nucleotide sequence ID" value="NZ_BAAAYX010000030.1"/>
</dbReference>
<dbReference type="PANTHER" id="PTHR46796">
    <property type="entry name" value="HTH-TYPE TRANSCRIPTIONAL ACTIVATOR RHAS-RELATED"/>
    <property type="match status" value="1"/>
</dbReference>
<dbReference type="PROSITE" id="PS01124">
    <property type="entry name" value="HTH_ARAC_FAMILY_2"/>
    <property type="match status" value="1"/>
</dbReference>
<protein>
    <submittedName>
        <fullName evidence="6">Helix-turn-helix domain-containing protein</fullName>
    </submittedName>
</protein>
<keyword evidence="1" id="KW-0805">Transcription regulation</keyword>
<evidence type="ECO:0000313" key="6">
    <source>
        <dbReference type="EMBL" id="GAA3719280.1"/>
    </source>
</evidence>
<keyword evidence="3" id="KW-0804">Transcription</keyword>
<evidence type="ECO:0000256" key="2">
    <source>
        <dbReference type="ARBA" id="ARBA00023125"/>
    </source>
</evidence>
<feature type="region of interest" description="Disordered" evidence="4">
    <location>
        <begin position="310"/>
        <end position="335"/>
    </location>
</feature>
<accession>A0ABP7EJL5</accession>
<feature type="compositionally biased region" description="Pro residues" evidence="4">
    <location>
        <begin position="326"/>
        <end position="335"/>
    </location>
</feature>
<evidence type="ECO:0000256" key="1">
    <source>
        <dbReference type="ARBA" id="ARBA00023015"/>
    </source>
</evidence>
<dbReference type="InterPro" id="IPR018062">
    <property type="entry name" value="HTH_AraC-typ_CS"/>
</dbReference>
<gene>
    <name evidence="6" type="ORF">GCM10022204_44310</name>
</gene>
<evidence type="ECO:0000313" key="7">
    <source>
        <dbReference type="Proteomes" id="UP001500051"/>
    </source>
</evidence>
<evidence type="ECO:0000256" key="4">
    <source>
        <dbReference type="SAM" id="MobiDB-lite"/>
    </source>
</evidence>
<keyword evidence="2" id="KW-0238">DNA-binding</keyword>
<evidence type="ECO:0000256" key="3">
    <source>
        <dbReference type="ARBA" id="ARBA00023163"/>
    </source>
</evidence>
<dbReference type="InterPro" id="IPR018060">
    <property type="entry name" value="HTH_AraC"/>
</dbReference>
<dbReference type="PRINTS" id="PR00032">
    <property type="entry name" value="HTHARAC"/>
</dbReference>
<dbReference type="InterPro" id="IPR020449">
    <property type="entry name" value="Tscrpt_reg_AraC-type_HTH"/>
</dbReference>
<dbReference type="InterPro" id="IPR009057">
    <property type="entry name" value="Homeodomain-like_sf"/>
</dbReference>
<dbReference type="EMBL" id="BAAAYX010000030">
    <property type="protein sequence ID" value="GAA3719280.1"/>
    <property type="molecule type" value="Genomic_DNA"/>
</dbReference>
<comment type="caution">
    <text evidence="6">The sequence shown here is derived from an EMBL/GenBank/DDBJ whole genome shotgun (WGS) entry which is preliminary data.</text>
</comment>
<dbReference type="PANTHER" id="PTHR46796:SF6">
    <property type="entry name" value="ARAC SUBFAMILY"/>
    <property type="match status" value="1"/>
</dbReference>
<evidence type="ECO:0000259" key="5">
    <source>
        <dbReference type="PROSITE" id="PS01124"/>
    </source>
</evidence>
<dbReference type="SMART" id="SM00342">
    <property type="entry name" value="HTH_ARAC"/>
    <property type="match status" value="1"/>
</dbReference>
<name>A0ABP7EJL5_9ACTN</name>
<dbReference type="Pfam" id="PF12833">
    <property type="entry name" value="HTH_18"/>
    <property type="match status" value="1"/>
</dbReference>
<reference evidence="7" key="1">
    <citation type="journal article" date="2019" name="Int. J. Syst. Evol. Microbiol.">
        <title>The Global Catalogue of Microorganisms (GCM) 10K type strain sequencing project: providing services to taxonomists for standard genome sequencing and annotation.</title>
        <authorList>
            <consortium name="The Broad Institute Genomics Platform"/>
            <consortium name="The Broad Institute Genome Sequencing Center for Infectious Disease"/>
            <person name="Wu L."/>
            <person name="Ma J."/>
        </authorList>
    </citation>
    <scope>NUCLEOTIDE SEQUENCE [LARGE SCALE GENOMIC DNA]</scope>
    <source>
        <strain evidence="7">JCM 16548</strain>
    </source>
</reference>